<accession>A0A2M9CXY0</accession>
<dbReference type="InterPro" id="IPR017969">
    <property type="entry name" value="Heavy-metal-associated_CS"/>
</dbReference>
<name>A0A2M9CXY0_9BACT</name>
<keyword evidence="4" id="KW-1185">Reference proteome</keyword>
<dbReference type="PANTHER" id="PTHR46594">
    <property type="entry name" value="P-TYPE CATION-TRANSPORTING ATPASE"/>
    <property type="match status" value="1"/>
</dbReference>
<dbReference type="FunFam" id="3.30.70.100:FF:000001">
    <property type="entry name" value="ATPase copper transporting beta"/>
    <property type="match status" value="1"/>
</dbReference>
<dbReference type="PROSITE" id="PS01047">
    <property type="entry name" value="HMA_1"/>
    <property type="match status" value="1"/>
</dbReference>
<evidence type="ECO:0000256" key="1">
    <source>
        <dbReference type="ARBA" id="ARBA00022723"/>
    </source>
</evidence>
<dbReference type="Proteomes" id="UP000230000">
    <property type="component" value="Unassembled WGS sequence"/>
</dbReference>
<protein>
    <submittedName>
        <fullName evidence="3">Copper chaperone CopZ</fullName>
    </submittedName>
</protein>
<dbReference type="OrthoDB" id="1521937at2"/>
<dbReference type="InterPro" id="IPR036163">
    <property type="entry name" value="HMA_dom_sf"/>
</dbReference>
<dbReference type="CDD" id="cd00371">
    <property type="entry name" value="HMA"/>
    <property type="match status" value="1"/>
</dbReference>
<dbReference type="PANTHER" id="PTHR46594:SF4">
    <property type="entry name" value="P-TYPE CATION-TRANSPORTING ATPASE"/>
    <property type="match status" value="1"/>
</dbReference>
<dbReference type="PRINTS" id="PR00942">
    <property type="entry name" value="CUATPASEI"/>
</dbReference>
<evidence type="ECO:0000313" key="4">
    <source>
        <dbReference type="Proteomes" id="UP000230000"/>
    </source>
</evidence>
<feature type="domain" description="HMA" evidence="2">
    <location>
        <begin position="53"/>
        <end position="119"/>
    </location>
</feature>
<gene>
    <name evidence="3" type="ORF">BXY57_2279</name>
</gene>
<dbReference type="EMBL" id="PGFG01000001">
    <property type="protein sequence ID" value="PJJ76648.1"/>
    <property type="molecule type" value="Genomic_DNA"/>
</dbReference>
<dbReference type="Gene3D" id="3.30.70.100">
    <property type="match status" value="1"/>
</dbReference>
<sequence>MKTLVWIVLSGAALWTAPRLCQSANCAGLHQQSFRTAPLGIAEPHGLTRSDTTIAILQISGMDCAGCASMIHKSLSRMAGVYADEVKYPGGQAVVTFDKNRIKPPQMIQAIRQLGYTAKLISCRDEK</sequence>
<dbReference type="AlphaFoldDB" id="A0A2M9CXY0"/>
<dbReference type="Pfam" id="PF00403">
    <property type="entry name" value="HMA"/>
    <property type="match status" value="1"/>
</dbReference>
<dbReference type="SUPFAM" id="SSF55008">
    <property type="entry name" value="HMA, heavy metal-associated domain"/>
    <property type="match status" value="1"/>
</dbReference>
<evidence type="ECO:0000313" key="3">
    <source>
        <dbReference type="EMBL" id="PJJ76648.1"/>
    </source>
</evidence>
<dbReference type="GO" id="GO:0046872">
    <property type="term" value="F:metal ion binding"/>
    <property type="evidence" value="ECO:0007669"/>
    <property type="project" value="UniProtKB-KW"/>
</dbReference>
<dbReference type="RefSeq" id="WP_157853909.1">
    <property type="nucleotide sequence ID" value="NZ_PGFG01000001.1"/>
</dbReference>
<keyword evidence="1" id="KW-0479">Metal-binding</keyword>
<organism evidence="3 4">
    <name type="scientific">Thermoflavifilum aggregans</name>
    <dbReference type="NCBI Taxonomy" id="454188"/>
    <lineage>
        <taxon>Bacteria</taxon>
        <taxon>Pseudomonadati</taxon>
        <taxon>Bacteroidota</taxon>
        <taxon>Chitinophagia</taxon>
        <taxon>Chitinophagales</taxon>
        <taxon>Chitinophagaceae</taxon>
        <taxon>Thermoflavifilum</taxon>
    </lineage>
</organism>
<evidence type="ECO:0000259" key="2">
    <source>
        <dbReference type="PROSITE" id="PS50846"/>
    </source>
</evidence>
<proteinExistence type="predicted"/>
<dbReference type="PROSITE" id="PS50846">
    <property type="entry name" value="HMA_2"/>
    <property type="match status" value="1"/>
</dbReference>
<dbReference type="InterPro" id="IPR006121">
    <property type="entry name" value="HMA_dom"/>
</dbReference>
<reference evidence="3 4" key="1">
    <citation type="submission" date="2017-11" db="EMBL/GenBank/DDBJ databases">
        <title>Genomic Encyclopedia of Archaeal and Bacterial Type Strains, Phase II (KMG-II): From Individual Species to Whole Genera.</title>
        <authorList>
            <person name="Goeker M."/>
        </authorList>
    </citation>
    <scope>NUCLEOTIDE SEQUENCE [LARGE SCALE GENOMIC DNA]</scope>
    <source>
        <strain evidence="3 4">DSM 27268</strain>
    </source>
</reference>
<comment type="caution">
    <text evidence="3">The sequence shown here is derived from an EMBL/GenBank/DDBJ whole genome shotgun (WGS) entry which is preliminary data.</text>
</comment>